<evidence type="ECO:0000256" key="7">
    <source>
        <dbReference type="ARBA" id="ARBA00022833"/>
    </source>
</evidence>
<name>A0ABT3TDY8_9GAMM</name>
<sequence>MPEGPEIRLAADAIAQVLEQKIAERVSFSQAPMRHFGKRLTGIEVLEIETRGKAMLTHFAHGWTIYSHNQLYGVWTVAERGQIPPTGRSLRLRITTATHEALLYSASDISVWPTADLGQHPFLARIGPDILNRDLRWQDIATRLREPRFANRQLGALYLDQTFLAGLGNYLRSEILFQAGLHPNLKPAALSRGQIGQLSRITLELCWRSYHTRGITNPSSRVRKLQGKGLRGEQMRFAAFGRADLDCYRCSGVIDRIEFGTRRLYLCHNCQPEP</sequence>
<keyword evidence="5 13" id="KW-0863">Zinc-finger</keyword>
<dbReference type="Pfam" id="PF01149">
    <property type="entry name" value="Fapy_DNA_glyco"/>
    <property type="match status" value="1"/>
</dbReference>
<dbReference type="InterPro" id="IPR035937">
    <property type="entry name" value="FPG_N"/>
</dbReference>
<feature type="domain" description="Formamidopyrimidine-DNA glycosylase catalytic" evidence="15">
    <location>
        <begin position="2"/>
        <end position="99"/>
    </location>
</feature>
<keyword evidence="8" id="KW-0238">DNA-binding</keyword>
<evidence type="ECO:0000256" key="8">
    <source>
        <dbReference type="ARBA" id="ARBA00023125"/>
    </source>
</evidence>
<dbReference type="Pfam" id="PF06831">
    <property type="entry name" value="H2TH"/>
    <property type="match status" value="1"/>
</dbReference>
<accession>A0ABT3TDY8</accession>
<dbReference type="Gene3D" id="1.10.8.50">
    <property type="match status" value="1"/>
</dbReference>
<dbReference type="RefSeq" id="WP_279244445.1">
    <property type="nucleotide sequence ID" value="NZ_SHNN01000001.1"/>
</dbReference>
<keyword evidence="17" id="KW-1185">Reference proteome</keyword>
<keyword evidence="4" id="KW-0227">DNA damage</keyword>
<evidence type="ECO:0000313" key="17">
    <source>
        <dbReference type="Proteomes" id="UP001143362"/>
    </source>
</evidence>
<evidence type="ECO:0000256" key="3">
    <source>
        <dbReference type="ARBA" id="ARBA00022723"/>
    </source>
</evidence>
<dbReference type="PANTHER" id="PTHR42697:SF1">
    <property type="entry name" value="ENDONUCLEASE 8"/>
    <property type="match status" value="1"/>
</dbReference>
<dbReference type="PANTHER" id="PTHR42697">
    <property type="entry name" value="ENDONUCLEASE 8"/>
    <property type="match status" value="1"/>
</dbReference>
<keyword evidence="9" id="KW-0234">DNA repair</keyword>
<dbReference type="EC" id="4.2.99.18" evidence="2"/>
<dbReference type="SUPFAM" id="SSF46946">
    <property type="entry name" value="S13-like H2TH domain"/>
    <property type="match status" value="1"/>
</dbReference>
<evidence type="ECO:0000259" key="14">
    <source>
        <dbReference type="PROSITE" id="PS51066"/>
    </source>
</evidence>
<dbReference type="NCBIfam" id="NF007763">
    <property type="entry name" value="PRK10445.1"/>
    <property type="match status" value="1"/>
</dbReference>
<dbReference type="SUPFAM" id="SSF57716">
    <property type="entry name" value="Glucocorticoid receptor-like (DNA-binding domain)"/>
    <property type="match status" value="1"/>
</dbReference>
<evidence type="ECO:0000256" key="11">
    <source>
        <dbReference type="ARBA" id="ARBA00023268"/>
    </source>
</evidence>
<evidence type="ECO:0000256" key="2">
    <source>
        <dbReference type="ARBA" id="ARBA00012720"/>
    </source>
</evidence>
<protein>
    <recommendedName>
        <fullName evidence="2">DNA-(apurinic or apyrimidinic site) lyase</fullName>
        <ecNumber evidence="2">4.2.99.18</ecNumber>
    </recommendedName>
</protein>
<evidence type="ECO:0000256" key="1">
    <source>
        <dbReference type="ARBA" id="ARBA00009409"/>
    </source>
</evidence>
<evidence type="ECO:0000256" key="12">
    <source>
        <dbReference type="ARBA" id="ARBA00023295"/>
    </source>
</evidence>
<evidence type="ECO:0000256" key="6">
    <source>
        <dbReference type="ARBA" id="ARBA00022801"/>
    </source>
</evidence>
<dbReference type="SUPFAM" id="SSF81624">
    <property type="entry name" value="N-terminal domain of MutM-like DNA repair proteins"/>
    <property type="match status" value="1"/>
</dbReference>
<dbReference type="InterPro" id="IPR000214">
    <property type="entry name" value="Znf_DNA_glyclase/AP_lyase"/>
</dbReference>
<proteinExistence type="inferred from homology"/>
<keyword evidence="16" id="KW-0540">Nuclease</keyword>
<dbReference type="EMBL" id="SHNN01000001">
    <property type="protein sequence ID" value="MCX2980469.1"/>
    <property type="molecule type" value="Genomic_DNA"/>
</dbReference>
<keyword evidence="6" id="KW-0378">Hydrolase</keyword>
<evidence type="ECO:0000256" key="9">
    <source>
        <dbReference type="ARBA" id="ARBA00023204"/>
    </source>
</evidence>
<dbReference type="GO" id="GO:0140078">
    <property type="term" value="F:class I DNA-(apurinic or apyrimidinic site) endonuclease activity"/>
    <property type="evidence" value="ECO:0007669"/>
    <property type="project" value="UniProtKB-EC"/>
</dbReference>
<organism evidence="16 17">
    <name type="scientific">Candidatus Litorirhabdus singularis</name>
    <dbReference type="NCBI Taxonomy" id="2518993"/>
    <lineage>
        <taxon>Bacteria</taxon>
        <taxon>Pseudomonadati</taxon>
        <taxon>Pseudomonadota</taxon>
        <taxon>Gammaproteobacteria</taxon>
        <taxon>Cellvibrionales</taxon>
        <taxon>Halieaceae</taxon>
        <taxon>Candidatus Litorirhabdus</taxon>
    </lineage>
</organism>
<comment type="similarity">
    <text evidence="1">Belongs to the FPG family.</text>
</comment>
<evidence type="ECO:0000313" key="16">
    <source>
        <dbReference type="EMBL" id="MCX2980469.1"/>
    </source>
</evidence>
<comment type="caution">
    <text evidence="16">The sequence shown here is derived from an EMBL/GenBank/DDBJ whole genome shotgun (WGS) entry which is preliminary data.</text>
</comment>
<keyword evidence="16" id="KW-0255">Endonuclease</keyword>
<reference evidence="16" key="1">
    <citation type="submission" date="2019-02" db="EMBL/GenBank/DDBJ databases">
        <authorList>
            <person name="Li S.-H."/>
        </authorList>
    </citation>
    <scope>NUCLEOTIDE SEQUENCE</scope>
    <source>
        <strain evidence="16">IMCC14734</strain>
    </source>
</reference>
<evidence type="ECO:0000256" key="4">
    <source>
        <dbReference type="ARBA" id="ARBA00022763"/>
    </source>
</evidence>
<dbReference type="Gene3D" id="3.20.190.10">
    <property type="entry name" value="MutM-like, N-terminal"/>
    <property type="match status" value="1"/>
</dbReference>
<dbReference type="PROSITE" id="PS51068">
    <property type="entry name" value="FPG_CAT"/>
    <property type="match status" value="1"/>
</dbReference>
<keyword evidence="10 16" id="KW-0456">Lyase</keyword>
<gene>
    <name evidence="16" type="ORF">EYC98_06225</name>
</gene>
<dbReference type="InterPro" id="IPR010979">
    <property type="entry name" value="Ribosomal_uS13-like_H2TH"/>
</dbReference>
<keyword evidence="11" id="KW-0511">Multifunctional enzyme</keyword>
<dbReference type="InterPro" id="IPR015886">
    <property type="entry name" value="H2TH_FPG"/>
</dbReference>
<dbReference type="Proteomes" id="UP001143362">
    <property type="component" value="Unassembled WGS sequence"/>
</dbReference>
<evidence type="ECO:0000256" key="5">
    <source>
        <dbReference type="ARBA" id="ARBA00022771"/>
    </source>
</evidence>
<dbReference type="SMART" id="SM00898">
    <property type="entry name" value="Fapy_DNA_glyco"/>
    <property type="match status" value="1"/>
</dbReference>
<evidence type="ECO:0000259" key="15">
    <source>
        <dbReference type="PROSITE" id="PS51068"/>
    </source>
</evidence>
<keyword evidence="12" id="KW-0326">Glycosidase</keyword>
<feature type="domain" description="FPG-type" evidence="14">
    <location>
        <begin position="238"/>
        <end position="272"/>
    </location>
</feature>
<evidence type="ECO:0000256" key="13">
    <source>
        <dbReference type="PROSITE-ProRule" id="PRU00391"/>
    </source>
</evidence>
<dbReference type="InterPro" id="IPR012319">
    <property type="entry name" value="FPG_cat"/>
</dbReference>
<dbReference type="PROSITE" id="PS51066">
    <property type="entry name" value="ZF_FPG_2"/>
    <property type="match status" value="1"/>
</dbReference>
<dbReference type="SMART" id="SM01232">
    <property type="entry name" value="H2TH"/>
    <property type="match status" value="1"/>
</dbReference>
<evidence type="ECO:0000256" key="10">
    <source>
        <dbReference type="ARBA" id="ARBA00023239"/>
    </source>
</evidence>
<keyword evidence="3" id="KW-0479">Metal-binding</keyword>
<keyword evidence="7" id="KW-0862">Zinc</keyword>